<dbReference type="AlphaFoldDB" id="A0AAV8REC6"/>
<proteinExistence type="predicted"/>
<protein>
    <submittedName>
        <fullName evidence="1">Uncharacterized protein</fullName>
    </submittedName>
</protein>
<dbReference type="EMBL" id="JAQQAF010000004">
    <property type="protein sequence ID" value="KAJ8494007.1"/>
    <property type="molecule type" value="Genomic_DNA"/>
</dbReference>
<evidence type="ECO:0000313" key="1">
    <source>
        <dbReference type="EMBL" id="KAJ8494007.1"/>
    </source>
</evidence>
<organism evidence="1 2">
    <name type="scientific">Ensete ventricosum</name>
    <name type="common">Abyssinian banana</name>
    <name type="synonym">Musa ensete</name>
    <dbReference type="NCBI Taxonomy" id="4639"/>
    <lineage>
        <taxon>Eukaryota</taxon>
        <taxon>Viridiplantae</taxon>
        <taxon>Streptophyta</taxon>
        <taxon>Embryophyta</taxon>
        <taxon>Tracheophyta</taxon>
        <taxon>Spermatophyta</taxon>
        <taxon>Magnoliopsida</taxon>
        <taxon>Liliopsida</taxon>
        <taxon>Zingiberales</taxon>
        <taxon>Musaceae</taxon>
        <taxon>Ensete</taxon>
    </lineage>
</organism>
<dbReference type="Proteomes" id="UP001222027">
    <property type="component" value="Unassembled WGS sequence"/>
</dbReference>
<name>A0AAV8REC6_ENSVE</name>
<keyword evidence="2" id="KW-1185">Reference proteome</keyword>
<accession>A0AAV8REC6</accession>
<comment type="caution">
    <text evidence="1">The sequence shown here is derived from an EMBL/GenBank/DDBJ whole genome shotgun (WGS) entry which is preliminary data.</text>
</comment>
<evidence type="ECO:0000313" key="2">
    <source>
        <dbReference type="Proteomes" id="UP001222027"/>
    </source>
</evidence>
<gene>
    <name evidence="1" type="ORF">OPV22_015728</name>
</gene>
<reference evidence="1 2" key="1">
    <citation type="submission" date="2022-12" db="EMBL/GenBank/DDBJ databases">
        <title>Chromosome-scale assembly of the Ensete ventricosum genome.</title>
        <authorList>
            <person name="Dussert Y."/>
            <person name="Stocks J."/>
            <person name="Wendawek A."/>
            <person name="Woldeyes F."/>
            <person name="Nichols R.A."/>
            <person name="Borrell J.S."/>
        </authorList>
    </citation>
    <scope>NUCLEOTIDE SEQUENCE [LARGE SCALE GENOMIC DNA]</scope>
    <source>
        <strain evidence="2">cv. Maze</strain>
        <tissue evidence="1">Seeds</tissue>
    </source>
</reference>
<sequence>MAFDFGVMFWGENKKYVIRLDHGACTLIRKSCTKSSNCGMAFRTSPRKQKTSSGFAPVLFESLPSFIPLSIKIPMDDGYDESFSLYSGFL</sequence>